<comment type="caution">
    <text evidence="9">The sequence shown here is derived from an EMBL/GenBank/DDBJ whole genome shotgun (WGS) entry which is preliminary data.</text>
</comment>
<feature type="transmembrane region" description="Helical" evidence="8">
    <location>
        <begin position="353"/>
        <end position="373"/>
    </location>
</feature>
<keyword evidence="5 8" id="KW-0812">Transmembrane</keyword>
<feature type="transmembrane region" description="Helical" evidence="8">
    <location>
        <begin position="299"/>
        <end position="319"/>
    </location>
</feature>
<evidence type="ECO:0000256" key="8">
    <source>
        <dbReference type="SAM" id="Phobius"/>
    </source>
</evidence>
<protein>
    <submittedName>
        <fullName evidence="9">Uncharacterized protein</fullName>
    </submittedName>
</protein>
<keyword evidence="4" id="KW-0808">Transferase</keyword>
<name>A0A2M7QBD2_9BACT</name>
<dbReference type="PANTHER" id="PTHR33908">
    <property type="entry name" value="MANNOSYLTRANSFERASE YKCB-RELATED"/>
    <property type="match status" value="1"/>
</dbReference>
<keyword evidence="2" id="KW-1003">Cell membrane</keyword>
<keyword evidence="6 8" id="KW-1133">Transmembrane helix</keyword>
<reference evidence="10" key="1">
    <citation type="submission" date="2017-09" db="EMBL/GenBank/DDBJ databases">
        <title>Depth-based differentiation of microbial function through sediment-hosted aquifers and enrichment of novel symbionts in the deep terrestrial subsurface.</title>
        <authorList>
            <person name="Probst A.J."/>
            <person name="Ladd B."/>
            <person name="Jarett J.K."/>
            <person name="Geller-Mcgrath D.E."/>
            <person name="Sieber C.M.K."/>
            <person name="Emerson J.B."/>
            <person name="Anantharaman K."/>
            <person name="Thomas B.C."/>
            <person name="Malmstrom R."/>
            <person name="Stieglmeier M."/>
            <person name="Klingl A."/>
            <person name="Woyke T."/>
            <person name="Ryan C.M."/>
            <person name="Banfield J.F."/>
        </authorList>
    </citation>
    <scope>NUCLEOTIDE SEQUENCE [LARGE SCALE GENOMIC DNA]</scope>
</reference>
<evidence type="ECO:0000256" key="4">
    <source>
        <dbReference type="ARBA" id="ARBA00022679"/>
    </source>
</evidence>
<dbReference type="GO" id="GO:0016763">
    <property type="term" value="F:pentosyltransferase activity"/>
    <property type="evidence" value="ECO:0007669"/>
    <property type="project" value="TreeGrafter"/>
</dbReference>
<evidence type="ECO:0000256" key="6">
    <source>
        <dbReference type="ARBA" id="ARBA00022989"/>
    </source>
</evidence>
<evidence type="ECO:0000256" key="2">
    <source>
        <dbReference type="ARBA" id="ARBA00022475"/>
    </source>
</evidence>
<feature type="transmembrane region" description="Helical" evidence="8">
    <location>
        <begin position="108"/>
        <end position="125"/>
    </location>
</feature>
<proteinExistence type="predicted"/>
<dbReference type="GO" id="GO:0009103">
    <property type="term" value="P:lipopolysaccharide biosynthetic process"/>
    <property type="evidence" value="ECO:0007669"/>
    <property type="project" value="UniProtKB-ARBA"/>
</dbReference>
<keyword evidence="3" id="KW-0328">Glycosyltransferase</keyword>
<accession>A0A2M7QBD2</accession>
<sequence length="482" mass="54898">MKRFISIVIILCAAFLRLWRLPEFAMFLADQGRDAVIARRIITFEHFPAIGPPSSIGQVYLGPFFYYLIAPFLIPLRFDPVGLAYGVAILSIVGLITAFIMLEKTVNFETAIVFLILATFSFNLISFNRFSWNPNLLPFASFMTMYFLYKTIYSKKNNLWYGLLFGAFFGFSFQLHHLAALMAVPIGLIFLYYLAQQKKKRISHVISIGVSLIGFLIISFPLILFDLKHDFINFRNLNSLFTKQNIVAGGSPLTRLLETNQAFWNIALQISLPAIPLFLLSLVIIGLLIFFIRKNKVHPLIVINALNAFSFIYCFSLLSSGRFPHYFGVAYLSMYAVMGYFASFLLKKPVTIVILSFLIVGFLFVNASQYYFIAGPPSDQIKRAEQIANSITPHMSGKLFNLATYPIEFTSEETYIYFLEAQGYHVADRGVSQVTDQMFVLCDRGPCDILHTGSWNINMFGKAKIDTMWEVEGIKIYRLVHE</sequence>
<evidence type="ECO:0000256" key="1">
    <source>
        <dbReference type="ARBA" id="ARBA00004651"/>
    </source>
</evidence>
<organism evidence="9 10">
    <name type="scientific">Candidatus Roizmanbacteria bacterium CG_4_10_14_0_8_um_filter_39_9</name>
    <dbReference type="NCBI Taxonomy" id="1974829"/>
    <lineage>
        <taxon>Bacteria</taxon>
        <taxon>Candidatus Roizmaniibacteriota</taxon>
    </lineage>
</organism>
<feature type="transmembrane region" description="Helical" evidence="8">
    <location>
        <begin position="325"/>
        <end position="346"/>
    </location>
</feature>
<evidence type="ECO:0000256" key="7">
    <source>
        <dbReference type="ARBA" id="ARBA00023136"/>
    </source>
</evidence>
<evidence type="ECO:0000256" key="3">
    <source>
        <dbReference type="ARBA" id="ARBA00022676"/>
    </source>
</evidence>
<dbReference type="GO" id="GO:0005886">
    <property type="term" value="C:plasma membrane"/>
    <property type="evidence" value="ECO:0007669"/>
    <property type="project" value="UniProtKB-SubCell"/>
</dbReference>
<dbReference type="AlphaFoldDB" id="A0A2M7QBD2"/>
<gene>
    <name evidence="9" type="ORF">COY90_05445</name>
</gene>
<feature type="transmembrane region" description="Helical" evidence="8">
    <location>
        <begin position="205"/>
        <end position="225"/>
    </location>
</feature>
<feature type="transmembrane region" description="Helical" evidence="8">
    <location>
        <begin position="132"/>
        <end position="149"/>
    </location>
</feature>
<feature type="transmembrane region" description="Helical" evidence="8">
    <location>
        <begin position="83"/>
        <end position="102"/>
    </location>
</feature>
<evidence type="ECO:0000313" key="10">
    <source>
        <dbReference type="Proteomes" id="UP000230108"/>
    </source>
</evidence>
<evidence type="ECO:0000256" key="5">
    <source>
        <dbReference type="ARBA" id="ARBA00022692"/>
    </source>
</evidence>
<feature type="transmembrane region" description="Helical" evidence="8">
    <location>
        <begin position="266"/>
        <end position="292"/>
    </location>
</feature>
<dbReference type="GO" id="GO:0010041">
    <property type="term" value="P:response to iron(III) ion"/>
    <property type="evidence" value="ECO:0007669"/>
    <property type="project" value="TreeGrafter"/>
</dbReference>
<evidence type="ECO:0000313" key="9">
    <source>
        <dbReference type="EMBL" id="PIY68544.1"/>
    </source>
</evidence>
<comment type="subcellular location">
    <subcellularLocation>
        <location evidence="1">Cell membrane</location>
        <topology evidence="1">Multi-pass membrane protein</topology>
    </subcellularLocation>
</comment>
<dbReference type="EMBL" id="PFLF01000114">
    <property type="protein sequence ID" value="PIY68544.1"/>
    <property type="molecule type" value="Genomic_DNA"/>
</dbReference>
<keyword evidence="7 8" id="KW-0472">Membrane</keyword>
<dbReference type="Proteomes" id="UP000230108">
    <property type="component" value="Unassembled WGS sequence"/>
</dbReference>
<dbReference type="InterPro" id="IPR050297">
    <property type="entry name" value="LipidA_mod_glycosyltrf_83"/>
</dbReference>
<feature type="transmembrane region" description="Helical" evidence="8">
    <location>
        <begin position="57"/>
        <end position="76"/>
    </location>
</feature>
<feature type="transmembrane region" description="Helical" evidence="8">
    <location>
        <begin position="161"/>
        <end position="193"/>
    </location>
</feature>
<dbReference type="PANTHER" id="PTHR33908:SF3">
    <property type="entry name" value="UNDECAPRENYL PHOSPHATE-ALPHA-4-AMINO-4-DEOXY-L-ARABINOSE ARABINOSYL TRANSFERASE"/>
    <property type="match status" value="1"/>
</dbReference>